<reference evidence="1 2" key="1">
    <citation type="submission" date="2015-10" db="EMBL/GenBank/DDBJ databases">
        <title>Genome analyses suggest a sexual origin of heterokaryosis in a supposedly ancient asexual fungus.</title>
        <authorList>
            <person name="Ropars J."/>
            <person name="Sedzielewska K."/>
            <person name="Noel J."/>
            <person name="Charron P."/>
            <person name="Farinelli L."/>
            <person name="Marton T."/>
            <person name="Kruger M."/>
            <person name="Pelin A."/>
            <person name="Brachmann A."/>
            <person name="Corradi N."/>
        </authorList>
    </citation>
    <scope>NUCLEOTIDE SEQUENCE [LARGE SCALE GENOMIC DNA]</scope>
    <source>
        <strain evidence="1 2">A4</strain>
    </source>
</reference>
<proteinExistence type="predicted"/>
<dbReference type="Proteomes" id="UP000234323">
    <property type="component" value="Unassembled WGS sequence"/>
</dbReference>
<name>A0A2I1HU46_9GLOM</name>
<organism evidence="1 2">
    <name type="scientific">Rhizophagus irregularis</name>
    <dbReference type="NCBI Taxonomy" id="588596"/>
    <lineage>
        <taxon>Eukaryota</taxon>
        <taxon>Fungi</taxon>
        <taxon>Fungi incertae sedis</taxon>
        <taxon>Mucoromycota</taxon>
        <taxon>Glomeromycotina</taxon>
        <taxon>Glomeromycetes</taxon>
        <taxon>Glomerales</taxon>
        <taxon>Glomeraceae</taxon>
        <taxon>Rhizophagus</taxon>
    </lineage>
</organism>
<protein>
    <submittedName>
        <fullName evidence="1">Uncharacterized protein</fullName>
    </submittedName>
</protein>
<evidence type="ECO:0000313" key="2">
    <source>
        <dbReference type="Proteomes" id="UP000234323"/>
    </source>
</evidence>
<feature type="non-terminal residue" evidence="1">
    <location>
        <position position="1"/>
    </location>
</feature>
<sequence>SKRPISKAVLISKKIKTFHFGEFFAAPQKDDRSQENESKELRTGVDFDGQFSGTLDVRNFSRVNTGFRWLVLSFYFNEMLTNNYVDTGSENPEAWKETASTGIPSFEHLNIYCKSRKF</sequence>
<dbReference type="AlphaFoldDB" id="A0A2I1HU46"/>
<evidence type="ECO:0000313" key="1">
    <source>
        <dbReference type="EMBL" id="PKY62415.1"/>
    </source>
</evidence>
<dbReference type="EMBL" id="LLXI01007074">
    <property type="protein sequence ID" value="PKY62415.1"/>
    <property type="molecule type" value="Genomic_DNA"/>
</dbReference>
<accession>A0A2I1HU46</accession>
<keyword evidence="2" id="KW-1185">Reference proteome</keyword>
<gene>
    <name evidence="1" type="ORF">RhiirA4_432513</name>
</gene>
<comment type="caution">
    <text evidence="1">The sequence shown here is derived from an EMBL/GenBank/DDBJ whole genome shotgun (WGS) entry which is preliminary data.</text>
</comment>